<keyword evidence="3" id="KW-1185">Reference proteome</keyword>
<keyword evidence="1" id="KW-0472">Membrane</keyword>
<dbReference type="AlphaFoldDB" id="A0A495J0X4"/>
<feature type="transmembrane region" description="Helical" evidence="1">
    <location>
        <begin position="6"/>
        <end position="25"/>
    </location>
</feature>
<proteinExistence type="predicted"/>
<gene>
    <name evidence="2" type="ORF">BDD43_2821</name>
</gene>
<evidence type="ECO:0000256" key="1">
    <source>
        <dbReference type="SAM" id="Phobius"/>
    </source>
</evidence>
<dbReference type="EMBL" id="RBKU01000001">
    <property type="protein sequence ID" value="RKR82636.1"/>
    <property type="molecule type" value="Genomic_DNA"/>
</dbReference>
<reference evidence="2 3" key="1">
    <citation type="submission" date="2018-10" db="EMBL/GenBank/DDBJ databases">
        <title>Genomic Encyclopedia of Archaeal and Bacterial Type Strains, Phase II (KMG-II): from individual species to whole genera.</title>
        <authorList>
            <person name="Goeker M."/>
        </authorList>
    </citation>
    <scope>NUCLEOTIDE SEQUENCE [LARGE SCALE GENOMIC DNA]</scope>
    <source>
        <strain evidence="2 3">DSM 18602</strain>
    </source>
</reference>
<keyword evidence="1" id="KW-1133">Transmembrane helix</keyword>
<evidence type="ECO:0000313" key="2">
    <source>
        <dbReference type="EMBL" id="RKR82636.1"/>
    </source>
</evidence>
<protein>
    <submittedName>
        <fullName evidence="2">Uncharacterized protein</fullName>
    </submittedName>
</protein>
<organism evidence="2 3">
    <name type="scientific">Mucilaginibacter gracilis</name>
    <dbReference type="NCBI Taxonomy" id="423350"/>
    <lineage>
        <taxon>Bacteria</taxon>
        <taxon>Pseudomonadati</taxon>
        <taxon>Bacteroidota</taxon>
        <taxon>Sphingobacteriia</taxon>
        <taxon>Sphingobacteriales</taxon>
        <taxon>Sphingobacteriaceae</taxon>
        <taxon>Mucilaginibacter</taxon>
    </lineage>
</organism>
<name>A0A495J0X4_9SPHI</name>
<sequence>MIATSFLIAIAVNGLMINPGYQWLLHKLKLKKPFNCVLCLSWWVGVTYAVASLNILSVVIPLAASFLAVFLQRIYDSLPSTFR</sequence>
<comment type="caution">
    <text evidence="2">The sequence shown here is derived from an EMBL/GenBank/DDBJ whole genome shotgun (WGS) entry which is preliminary data.</text>
</comment>
<feature type="transmembrane region" description="Helical" evidence="1">
    <location>
        <begin position="37"/>
        <end position="70"/>
    </location>
</feature>
<keyword evidence="1" id="KW-0812">Transmembrane</keyword>
<evidence type="ECO:0000313" key="3">
    <source>
        <dbReference type="Proteomes" id="UP000268007"/>
    </source>
</evidence>
<dbReference type="Proteomes" id="UP000268007">
    <property type="component" value="Unassembled WGS sequence"/>
</dbReference>
<accession>A0A495J0X4</accession>